<keyword evidence="2" id="KW-0472">Membrane</keyword>
<feature type="transmembrane region" description="Helical" evidence="2">
    <location>
        <begin position="51"/>
        <end position="73"/>
    </location>
</feature>
<reference evidence="3 4" key="1">
    <citation type="submission" date="2017-02" db="EMBL/GenBank/DDBJ databases">
        <authorList>
            <person name="Peterson S.W."/>
        </authorList>
    </citation>
    <scope>NUCLEOTIDE SEQUENCE [LARGE SCALE GENOMIC DNA]</scope>
    <source>
        <strain evidence="3 4">B Mb 05.01</strain>
    </source>
</reference>
<evidence type="ECO:0008006" key="5">
    <source>
        <dbReference type="Google" id="ProtNLM"/>
    </source>
</evidence>
<keyword evidence="2" id="KW-0812">Transmembrane</keyword>
<evidence type="ECO:0000256" key="1">
    <source>
        <dbReference type="SAM" id="MobiDB-lite"/>
    </source>
</evidence>
<keyword evidence="2" id="KW-1133">Transmembrane helix</keyword>
<gene>
    <name evidence="3" type="ORF">FM104_15305</name>
</gene>
<name>A0A1R4KRS9_9MICO</name>
<feature type="transmembrane region" description="Helical" evidence="2">
    <location>
        <begin position="85"/>
        <end position="107"/>
    </location>
</feature>
<accession>A0A1R4KRS9</accession>
<feature type="transmembrane region" description="Helical" evidence="2">
    <location>
        <begin position="119"/>
        <end position="145"/>
    </location>
</feature>
<sequence length="146" mass="14808">MAMSDPQQLPPYAHPAQPGYPAPGYTGAPAPQGHPGPYPSAAQSTGSLGRIALILGILTVALSLVSTVATPFMLRGMGDMTLLSVFNLVVGLITFVLVVVTLVLGILGIRRRQQAVSAGIAIGIAASGLVGLLSGMLSGALFTMLN</sequence>
<evidence type="ECO:0000313" key="3">
    <source>
        <dbReference type="EMBL" id="SJN46754.1"/>
    </source>
</evidence>
<keyword evidence="4" id="KW-1185">Reference proteome</keyword>
<evidence type="ECO:0000256" key="2">
    <source>
        <dbReference type="SAM" id="Phobius"/>
    </source>
</evidence>
<proteinExistence type="predicted"/>
<protein>
    <recommendedName>
        <fullName evidence="5">DUF4190 domain-containing protein</fullName>
    </recommendedName>
</protein>
<dbReference type="EMBL" id="FUKO01000045">
    <property type="protein sequence ID" value="SJN46754.1"/>
    <property type="molecule type" value="Genomic_DNA"/>
</dbReference>
<organism evidence="3 4">
    <name type="scientific">Microbacterium esteraromaticum</name>
    <dbReference type="NCBI Taxonomy" id="57043"/>
    <lineage>
        <taxon>Bacteria</taxon>
        <taxon>Bacillati</taxon>
        <taxon>Actinomycetota</taxon>
        <taxon>Actinomycetes</taxon>
        <taxon>Micrococcales</taxon>
        <taxon>Microbacteriaceae</taxon>
        <taxon>Microbacterium</taxon>
    </lineage>
</organism>
<feature type="region of interest" description="Disordered" evidence="1">
    <location>
        <begin position="23"/>
        <end position="42"/>
    </location>
</feature>
<dbReference type="Proteomes" id="UP000196320">
    <property type="component" value="Unassembled WGS sequence"/>
</dbReference>
<evidence type="ECO:0000313" key="4">
    <source>
        <dbReference type="Proteomes" id="UP000196320"/>
    </source>
</evidence>
<dbReference type="AlphaFoldDB" id="A0A1R4KRS9"/>